<comment type="caution">
    <text evidence="1">The sequence shown here is derived from an EMBL/GenBank/DDBJ whole genome shotgun (WGS) entry which is preliminary data.</text>
</comment>
<dbReference type="EMBL" id="LAZR01035625">
    <property type="protein sequence ID" value="KKL27020.1"/>
    <property type="molecule type" value="Genomic_DNA"/>
</dbReference>
<proteinExistence type="predicted"/>
<name>A0A0F9BYK7_9ZZZZ</name>
<organism evidence="1">
    <name type="scientific">marine sediment metagenome</name>
    <dbReference type="NCBI Taxonomy" id="412755"/>
    <lineage>
        <taxon>unclassified sequences</taxon>
        <taxon>metagenomes</taxon>
        <taxon>ecological metagenomes</taxon>
    </lineage>
</organism>
<accession>A0A0F9BYK7</accession>
<reference evidence="1" key="1">
    <citation type="journal article" date="2015" name="Nature">
        <title>Complex archaea that bridge the gap between prokaryotes and eukaryotes.</title>
        <authorList>
            <person name="Spang A."/>
            <person name="Saw J.H."/>
            <person name="Jorgensen S.L."/>
            <person name="Zaremba-Niedzwiedzka K."/>
            <person name="Martijn J."/>
            <person name="Lind A.E."/>
            <person name="van Eijk R."/>
            <person name="Schleper C."/>
            <person name="Guy L."/>
            <person name="Ettema T.J."/>
        </authorList>
    </citation>
    <scope>NUCLEOTIDE SEQUENCE</scope>
</reference>
<sequence>MTTIKIEMTEEEVREALADYIGRQEPWASIQNIDPLDVELKVGIDHHDRQPGMSGTASFTKAIITIKGELIDIR</sequence>
<protein>
    <submittedName>
        <fullName evidence="1">Uncharacterized protein</fullName>
    </submittedName>
</protein>
<gene>
    <name evidence="1" type="ORF">LCGC14_2389370</name>
</gene>
<evidence type="ECO:0000313" key="1">
    <source>
        <dbReference type="EMBL" id="KKL27020.1"/>
    </source>
</evidence>
<dbReference type="AlphaFoldDB" id="A0A0F9BYK7"/>